<dbReference type="Pfam" id="PF22451">
    <property type="entry name" value="NirdL-like_HTH"/>
    <property type="match status" value="2"/>
</dbReference>
<feature type="domain" description="Siroheme decarboxylase NirL-like HTH" evidence="7">
    <location>
        <begin position="180"/>
        <end position="221"/>
    </location>
</feature>
<evidence type="ECO:0000313" key="9">
    <source>
        <dbReference type="Proteomes" id="UP000031572"/>
    </source>
</evidence>
<dbReference type="InterPro" id="IPR053953">
    <property type="entry name" value="NirdL-like_HTH"/>
</dbReference>
<feature type="domain" description="Siroheme decarboxylase AsnC-like ligand binding" evidence="6">
    <location>
        <begin position="233"/>
        <end position="320"/>
    </location>
</feature>
<gene>
    <name evidence="8" type="ORF">TSA66_15910</name>
</gene>
<dbReference type="Pfam" id="PF17805">
    <property type="entry name" value="AsnC_trans_reg2"/>
    <property type="match status" value="2"/>
</dbReference>
<comment type="catalytic activity">
    <reaction evidence="5">
        <text>siroheme + 2 H(+) = 12,18-didecarboxysiroheme + 2 CO2</text>
        <dbReference type="Rhea" id="RHEA:19093"/>
        <dbReference type="ChEBI" id="CHEBI:15378"/>
        <dbReference type="ChEBI" id="CHEBI:16526"/>
        <dbReference type="ChEBI" id="CHEBI:60052"/>
        <dbReference type="ChEBI" id="CHEBI:140497"/>
        <dbReference type="EC" id="4.1.1.111"/>
    </reaction>
</comment>
<evidence type="ECO:0000256" key="5">
    <source>
        <dbReference type="ARBA" id="ARBA00048470"/>
    </source>
</evidence>
<organism evidence="8 9">
    <name type="scientific">Noviherbaspirillum autotrophicum</name>
    <dbReference type="NCBI Taxonomy" id="709839"/>
    <lineage>
        <taxon>Bacteria</taxon>
        <taxon>Pseudomonadati</taxon>
        <taxon>Pseudomonadota</taxon>
        <taxon>Betaproteobacteria</taxon>
        <taxon>Burkholderiales</taxon>
        <taxon>Oxalobacteraceae</taxon>
        <taxon>Noviherbaspirillum</taxon>
    </lineage>
</organism>
<name>A0A0C1YN48_9BURK</name>
<reference evidence="8 9" key="1">
    <citation type="submission" date="2014-12" db="EMBL/GenBank/DDBJ databases">
        <title>Denitrispirillum autotrophicum gen. nov., sp. nov., Denitrifying, Facultatively Autotrophic Bacteria Isolated from Rice Paddy Soil.</title>
        <authorList>
            <person name="Ishii S."/>
            <person name="Ashida N."/>
            <person name="Ohno H."/>
            <person name="Otsuka S."/>
            <person name="Yokota A."/>
            <person name="Senoo K."/>
        </authorList>
    </citation>
    <scope>NUCLEOTIDE SEQUENCE [LARGE SCALE GENOMIC DNA]</scope>
    <source>
        <strain evidence="8 9">TSA66</strain>
    </source>
</reference>
<accession>A0A0C1YN48</accession>
<evidence type="ECO:0000256" key="3">
    <source>
        <dbReference type="ARBA" id="ARBA00023457"/>
    </source>
</evidence>
<evidence type="ECO:0000256" key="4">
    <source>
        <dbReference type="ARBA" id="ARBA00023471"/>
    </source>
</evidence>
<feature type="domain" description="Siroheme decarboxylase NirL-like HTH" evidence="7">
    <location>
        <begin position="11"/>
        <end position="52"/>
    </location>
</feature>
<feature type="domain" description="Siroheme decarboxylase AsnC-like ligand binding" evidence="6">
    <location>
        <begin position="68"/>
        <end position="143"/>
    </location>
</feature>
<protein>
    <recommendedName>
        <fullName evidence="4">siroheme decarboxylase</fullName>
        <ecNumber evidence="4">4.1.1.111</ecNumber>
    </recommendedName>
</protein>
<sequence>MDSGLTPDEFKLLNSFQRDFPLVPRPFAKLAAELRMDESAVIDTLQRLHACGSVGRVGAVFRPNAIGASALAALSVPAERLDEVARYVSAFAEVNHNYQREHRFNLWFVATAPSTSRLRAVMTEIQEECQCGSLLVLPMLEDFHIDLGFDLASGPAANAGRVQESARACKPPVVTLGESEKILVAALQGGLPLVERPFACLGLPEGEAIATIAQWLEQGVIKRFGVIVRHHELGYTSNAMVVWDVPDDEVSAVGRRIAASGRVTLCYRRIRQLPDWRYNLFCMIHGKDRADVEAQVEALAAACELDAYPSNVLFSCRRFKQRGAHYAALSEATHGRD</sequence>
<dbReference type="InterPro" id="IPR050684">
    <property type="entry name" value="HTH-Siroheme_Decarb"/>
</dbReference>
<dbReference type="PANTHER" id="PTHR43413:SF1">
    <property type="entry name" value="SIROHEME DECARBOXYLASE NIRL SUBUNIT"/>
    <property type="match status" value="1"/>
</dbReference>
<dbReference type="Proteomes" id="UP000031572">
    <property type="component" value="Unassembled WGS sequence"/>
</dbReference>
<dbReference type="AlphaFoldDB" id="A0A0C1YN48"/>
<dbReference type="GO" id="GO:0016829">
    <property type="term" value="F:lyase activity"/>
    <property type="evidence" value="ECO:0007669"/>
    <property type="project" value="UniProtKB-KW"/>
</dbReference>
<evidence type="ECO:0000259" key="7">
    <source>
        <dbReference type="Pfam" id="PF22451"/>
    </source>
</evidence>
<dbReference type="OrthoDB" id="9806536at2"/>
<dbReference type="PANTHER" id="PTHR43413">
    <property type="entry name" value="TRANSCRIPTIONAL REGULATOR, ASNC FAMILY"/>
    <property type="match status" value="1"/>
</dbReference>
<dbReference type="RefSeq" id="WP_040040703.1">
    <property type="nucleotide sequence ID" value="NZ_JWJG01000028.1"/>
</dbReference>
<keyword evidence="9" id="KW-1185">Reference proteome</keyword>
<comment type="caution">
    <text evidence="8">The sequence shown here is derived from an EMBL/GenBank/DDBJ whole genome shotgun (WGS) entry which is preliminary data.</text>
</comment>
<dbReference type="Gene3D" id="3.30.70.3460">
    <property type="match status" value="2"/>
</dbReference>
<evidence type="ECO:0000259" key="6">
    <source>
        <dbReference type="Pfam" id="PF17805"/>
    </source>
</evidence>
<evidence type="ECO:0000313" key="8">
    <source>
        <dbReference type="EMBL" id="KIF81952.1"/>
    </source>
</evidence>
<dbReference type="EC" id="4.1.1.111" evidence="4"/>
<dbReference type="EMBL" id="JWJG01000028">
    <property type="protein sequence ID" value="KIF81952.1"/>
    <property type="molecule type" value="Genomic_DNA"/>
</dbReference>
<evidence type="ECO:0000256" key="2">
    <source>
        <dbReference type="ARBA" id="ARBA00023444"/>
    </source>
</evidence>
<keyword evidence="1" id="KW-0456">Lyase</keyword>
<evidence type="ECO:0000256" key="1">
    <source>
        <dbReference type="ARBA" id="ARBA00023239"/>
    </source>
</evidence>
<comment type="pathway">
    <text evidence="2">Porphyrin-containing compound metabolism.</text>
</comment>
<comment type="similarity">
    <text evidence="3">Belongs to the Ahb/Nir family.</text>
</comment>
<dbReference type="STRING" id="709839.TSA66_15910"/>
<proteinExistence type="inferred from homology"/>
<dbReference type="InterPro" id="IPR040523">
    <property type="entry name" value="AsnC_trans_reg2"/>
</dbReference>